<dbReference type="InterPro" id="IPR011379">
    <property type="entry name" value="MazG-related_GP37"/>
</dbReference>
<reference evidence="2" key="1">
    <citation type="submission" date="2006-01" db="EMBL/GenBank/DDBJ databases">
        <title>Complete sequence of Novosphingobium aromaticivorans DSM 12444.</title>
        <authorList>
            <consortium name="US DOE Joint Genome Institute"/>
            <person name="Copeland A."/>
            <person name="Lucas S."/>
            <person name="Lapidus A."/>
            <person name="Barry K."/>
            <person name="Detter J.C."/>
            <person name="Glavina T."/>
            <person name="Hammon N."/>
            <person name="Israni S."/>
            <person name="Pitluck S."/>
            <person name="Chain P."/>
            <person name="Malfatti S."/>
            <person name="Shin M."/>
            <person name="Vergez L."/>
            <person name="Schmutz J."/>
            <person name="Larimer F."/>
            <person name="Land M."/>
            <person name="Kyrpides N."/>
            <person name="Ivanova N."/>
            <person name="Fredrickson J."/>
            <person name="Balkwill D."/>
            <person name="Romine M.F."/>
            <person name="Richardson P."/>
        </authorList>
    </citation>
    <scope>NUCLEOTIDE SEQUENCE [LARGE SCALE GENOMIC DNA]</scope>
    <source>
        <strain evidence="2">ATCC 700278 / DSM 12444 / CCUG 56034 / CIP 105152 / NBRC 16084 / F199</strain>
    </source>
</reference>
<dbReference type="Proteomes" id="UP000009134">
    <property type="component" value="Chromosome"/>
</dbReference>
<dbReference type="HOGENOM" id="CLU_1957317_0_0_5"/>
<dbReference type="EMBL" id="CP000248">
    <property type="protein sequence ID" value="ABD24953.1"/>
    <property type="molecule type" value="Genomic_DNA"/>
</dbReference>
<dbReference type="RefSeq" id="WP_011444167.1">
    <property type="nucleotide sequence ID" value="NC_007794.1"/>
</dbReference>
<sequence>MTDDFEALTVDQYVREAARTDQRKGPGTIGFTMLGLVGETGSLLAEAKKKQRDAASYLGYAEAVAEEIGDVLWYLAAVARRHRLALSDIAAAALITDGVYRAGDNAALSLHALQPAHINCSSLPILTG</sequence>
<evidence type="ECO:0000313" key="2">
    <source>
        <dbReference type="Proteomes" id="UP000009134"/>
    </source>
</evidence>
<dbReference type="SUPFAM" id="SSF101386">
    <property type="entry name" value="all-alpha NTP pyrophosphatases"/>
    <property type="match status" value="1"/>
</dbReference>
<dbReference type="AlphaFoldDB" id="Q2GB20"/>
<dbReference type="KEGG" id="nar:Saro_0505"/>
<gene>
    <name evidence="1" type="ordered locus">Saro_0505</name>
</gene>
<protein>
    <submittedName>
        <fullName evidence="1">Uncharacterized protein</fullName>
    </submittedName>
</protein>
<keyword evidence="2" id="KW-1185">Reference proteome</keyword>
<accession>Q2GB20</accession>
<dbReference type="eggNOG" id="COG1694">
    <property type="taxonomic scope" value="Bacteria"/>
</dbReference>
<proteinExistence type="predicted"/>
<dbReference type="CDD" id="cd11541">
    <property type="entry name" value="NTP-PPase_u4"/>
    <property type="match status" value="1"/>
</dbReference>
<dbReference type="Gene3D" id="1.10.287.1080">
    <property type="entry name" value="MazG-like"/>
    <property type="match status" value="1"/>
</dbReference>
<evidence type="ECO:0000313" key="1">
    <source>
        <dbReference type="EMBL" id="ABD24953.1"/>
    </source>
</evidence>
<name>Q2GB20_NOVAD</name>
<organism evidence="1 2">
    <name type="scientific">Novosphingobium aromaticivorans (strain ATCC 700278 / DSM 12444 / CCUG 56034 / CIP 105152 / NBRC 16084 / F199)</name>
    <dbReference type="NCBI Taxonomy" id="279238"/>
    <lineage>
        <taxon>Bacteria</taxon>
        <taxon>Pseudomonadati</taxon>
        <taxon>Pseudomonadota</taxon>
        <taxon>Alphaproteobacteria</taxon>
        <taxon>Sphingomonadales</taxon>
        <taxon>Sphingomonadaceae</taxon>
        <taxon>Novosphingobium</taxon>
    </lineage>
</organism>